<name>A0A150MZE2_9BACL</name>
<dbReference type="EMBL" id="LQYW01000061">
    <property type="protein sequence ID" value="KYD29828.1"/>
    <property type="molecule type" value="Genomic_DNA"/>
</dbReference>
<protein>
    <submittedName>
        <fullName evidence="1">Uncharacterized protein</fullName>
    </submittedName>
</protein>
<proteinExistence type="predicted"/>
<organism evidence="1 2">
    <name type="scientific">Parageobacillus toebii</name>
    <dbReference type="NCBI Taxonomy" id="153151"/>
    <lineage>
        <taxon>Bacteria</taxon>
        <taxon>Bacillati</taxon>
        <taxon>Bacillota</taxon>
        <taxon>Bacilli</taxon>
        <taxon>Bacillales</taxon>
        <taxon>Anoxybacillaceae</taxon>
        <taxon>Parageobacillus</taxon>
    </lineage>
</organism>
<gene>
    <name evidence="1" type="ORF">B4110_3385</name>
</gene>
<evidence type="ECO:0000313" key="1">
    <source>
        <dbReference type="EMBL" id="KYD29828.1"/>
    </source>
</evidence>
<accession>A0A150MZE2</accession>
<comment type="caution">
    <text evidence="1">The sequence shown here is derived from an EMBL/GenBank/DDBJ whole genome shotgun (WGS) entry which is preliminary data.</text>
</comment>
<reference evidence="1 2" key="1">
    <citation type="submission" date="2016-01" db="EMBL/GenBank/DDBJ databases">
        <title>Draft Genome Sequences of Seven Thermophilic Sporeformers Isolated from Foods.</title>
        <authorList>
            <person name="Berendsen E.M."/>
            <person name="Wells-Bennik M.H."/>
            <person name="Krawcyk A.O."/>
            <person name="De Jong A."/>
            <person name="Holsappel S."/>
            <person name="Eijlander R.T."/>
            <person name="Kuipers O.P."/>
        </authorList>
    </citation>
    <scope>NUCLEOTIDE SEQUENCE [LARGE SCALE GENOMIC DNA]</scope>
    <source>
        <strain evidence="1 2">B4110</strain>
    </source>
</reference>
<sequence length="40" mass="4870">MYFSPYTEMLSCARMKQESLGTWRQLFQCQKNKNDHSLHM</sequence>
<dbReference type="Proteomes" id="UP000075324">
    <property type="component" value="Unassembled WGS sequence"/>
</dbReference>
<evidence type="ECO:0000313" key="2">
    <source>
        <dbReference type="Proteomes" id="UP000075324"/>
    </source>
</evidence>
<dbReference type="AlphaFoldDB" id="A0A150MZE2"/>